<organism evidence="7 8">
    <name type="scientific">Henosepilachna vigintioctopunctata</name>
    <dbReference type="NCBI Taxonomy" id="420089"/>
    <lineage>
        <taxon>Eukaryota</taxon>
        <taxon>Metazoa</taxon>
        <taxon>Ecdysozoa</taxon>
        <taxon>Arthropoda</taxon>
        <taxon>Hexapoda</taxon>
        <taxon>Insecta</taxon>
        <taxon>Pterygota</taxon>
        <taxon>Neoptera</taxon>
        <taxon>Endopterygota</taxon>
        <taxon>Coleoptera</taxon>
        <taxon>Polyphaga</taxon>
        <taxon>Cucujiformia</taxon>
        <taxon>Coccinelloidea</taxon>
        <taxon>Coccinellidae</taxon>
        <taxon>Epilachninae</taxon>
        <taxon>Epilachnini</taxon>
        <taxon>Henosepilachna</taxon>
    </lineage>
</organism>
<feature type="compositionally biased region" description="Basic residues" evidence="6">
    <location>
        <begin position="420"/>
        <end position="459"/>
    </location>
</feature>
<sequence length="860" mass="99737">MFELLFKKIFQVVNKMEFEFSSLRRDLDSLGYFETFSDESVPLVAKLLNDLKTTTTSLQKYIKIAQNGIREKKNIHHSTELKTDFSKILKDCDVSHLTHLNHRCDIGREIKELRRHLSTLATENSKLVLENDELKKKVYDSELDQMKPLRPTRKTHGNYLFQSRTNCLSSDGELLQENLEMKHELNELKKELKNLQCQCNHLDSKDLAKSSSNEEDILLSKHSQEKVFRLLDDVRNLTREKNELDKSYKEALAKQHEAMRRAIHLAERNRELERELKDIDQMAIAVEEECNDAVNDRTKKLTQLESALRDALVEVQRLEKTISSMKKEKWESEVNKDVDDSEKNQVSCTCKENESANLNDQLNNMKIIEQDLNLEIDRLVRENDEQKRMITEMEYRLSAAQAPQSVTDNGPGGDSTSIHIKQKKKTKGKRNKSQKKTKRKGKGGKKGKRKLKKRNKSLKNPKTNKNTSHVPVNSPIEKKMSNTSQNYFPADSLHLPTTVDTPQTDLMIRLESSTQTETSKNLCNHFKKPILSCSCGLPNGIKCCTEKTTVSDAFRNGCCANMCFEHFQALLRKEIERCYCKAAAIDCCSQCPKMKQKIDFMQQENKRLSDEKITLMARLEASRDDNEIFGKCHRSACKRTQRERDLFKADVARLEEESDCLRDKLKELCESKKREQECLRQQINDYERALRKIESEHSELLNTQNTRRAQINAVDKKNEFLEEMLRNSQDDLKNQKILYVQLKALHDQTDKALFNTQTQLNELEQELASARNTIEIFKTAKPKADEHNRIAEGDLNSMKRQLNKIDREKDDLLNIVDSKTEEIATLRQNLKTKCDLIESLKSENSQLRSKFGRCNFNATS</sequence>
<keyword evidence="2" id="KW-0963">Cytoplasm</keyword>
<feature type="compositionally biased region" description="Polar residues" evidence="6">
    <location>
        <begin position="460"/>
        <end position="471"/>
    </location>
</feature>
<dbReference type="Proteomes" id="UP001431783">
    <property type="component" value="Unassembled WGS sequence"/>
</dbReference>
<evidence type="ECO:0000256" key="1">
    <source>
        <dbReference type="ARBA" id="ARBA00004114"/>
    </source>
</evidence>
<dbReference type="EMBL" id="JARQZJ010000015">
    <property type="protein sequence ID" value="KAK9873082.1"/>
    <property type="molecule type" value="Genomic_DNA"/>
</dbReference>
<keyword evidence="5" id="KW-0175">Coiled coil</keyword>
<reference evidence="7 8" key="1">
    <citation type="submission" date="2023-03" db="EMBL/GenBank/DDBJ databases">
        <title>Genome insight into feeding habits of ladybird beetles.</title>
        <authorList>
            <person name="Li H.-S."/>
            <person name="Huang Y.-H."/>
            <person name="Pang H."/>
        </authorList>
    </citation>
    <scope>NUCLEOTIDE SEQUENCE [LARGE SCALE GENOMIC DNA]</scope>
    <source>
        <strain evidence="7">SYSU_2023b</strain>
        <tissue evidence="7">Whole body</tissue>
    </source>
</reference>
<dbReference type="GO" id="GO:0005814">
    <property type="term" value="C:centriole"/>
    <property type="evidence" value="ECO:0007669"/>
    <property type="project" value="UniProtKB-SubCell"/>
</dbReference>
<dbReference type="PANTHER" id="PTHR20544">
    <property type="entry name" value="CENTROSOMAL PROTEIN CEP135"/>
    <property type="match status" value="1"/>
</dbReference>
<feature type="compositionally biased region" description="Polar residues" evidence="6">
    <location>
        <begin position="401"/>
        <end position="419"/>
    </location>
</feature>
<dbReference type="PANTHER" id="PTHR20544:SF0">
    <property type="entry name" value="NUCLEOPROTEIN TPR_MLP1 DOMAIN-CONTAINING PROTEIN"/>
    <property type="match status" value="1"/>
</dbReference>
<evidence type="ECO:0000313" key="8">
    <source>
        <dbReference type="Proteomes" id="UP001431783"/>
    </source>
</evidence>
<comment type="subcellular location">
    <subcellularLocation>
        <location evidence="1">Cytoplasm</location>
        <location evidence="1">Cytoskeleton</location>
        <location evidence="1">Microtubule organizing center</location>
        <location evidence="1">Centrosome</location>
        <location evidence="1">Centriole</location>
    </subcellularLocation>
</comment>
<feature type="region of interest" description="Disordered" evidence="6">
    <location>
        <begin position="400"/>
        <end position="481"/>
    </location>
</feature>
<keyword evidence="3" id="KW-0206">Cytoskeleton</keyword>
<comment type="similarity">
    <text evidence="4">Belongs to the CEP135/TSGA10 family.</text>
</comment>
<gene>
    <name evidence="7" type="ORF">WA026_020813</name>
</gene>
<evidence type="ECO:0000256" key="4">
    <source>
        <dbReference type="ARBA" id="ARBA00038123"/>
    </source>
</evidence>
<comment type="caution">
    <text evidence="7">The sequence shown here is derived from an EMBL/GenBank/DDBJ whole genome shotgun (WGS) entry which is preliminary data.</text>
</comment>
<evidence type="ECO:0000256" key="6">
    <source>
        <dbReference type="SAM" id="MobiDB-lite"/>
    </source>
</evidence>
<evidence type="ECO:0000313" key="7">
    <source>
        <dbReference type="EMBL" id="KAK9873082.1"/>
    </source>
</evidence>
<evidence type="ECO:0000256" key="5">
    <source>
        <dbReference type="SAM" id="Coils"/>
    </source>
</evidence>
<feature type="coiled-coil region" evidence="5">
    <location>
        <begin position="234"/>
        <end position="396"/>
    </location>
</feature>
<evidence type="ECO:0000256" key="2">
    <source>
        <dbReference type="ARBA" id="ARBA00022490"/>
    </source>
</evidence>
<dbReference type="AlphaFoldDB" id="A0AAW1TXK6"/>
<feature type="coiled-coil region" evidence="5">
    <location>
        <begin position="591"/>
        <end position="843"/>
    </location>
</feature>
<proteinExistence type="inferred from homology"/>
<keyword evidence="8" id="KW-1185">Reference proteome</keyword>
<name>A0AAW1TXK6_9CUCU</name>
<protein>
    <submittedName>
        <fullName evidence="7">Uncharacterized protein</fullName>
    </submittedName>
</protein>
<accession>A0AAW1TXK6</accession>
<dbReference type="InterPro" id="IPR051877">
    <property type="entry name" value="Centriole_BasalBody_StrucProt"/>
</dbReference>
<feature type="coiled-coil region" evidence="5">
    <location>
        <begin position="171"/>
        <end position="205"/>
    </location>
</feature>
<evidence type="ECO:0000256" key="3">
    <source>
        <dbReference type="ARBA" id="ARBA00023212"/>
    </source>
</evidence>